<accession>A0A0D2C033</accession>
<keyword evidence="2" id="KW-0805">Transcription regulation</keyword>
<organism evidence="8 9">
    <name type="scientific">Exophiala oligosperma</name>
    <dbReference type="NCBI Taxonomy" id="215243"/>
    <lineage>
        <taxon>Eukaryota</taxon>
        <taxon>Fungi</taxon>
        <taxon>Dikarya</taxon>
        <taxon>Ascomycota</taxon>
        <taxon>Pezizomycotina</taxon>
        <taxon>Eurotiomycetes</taxon>
        <taxon>Chaetothyriomycetidae</taxon>
        <taxon>Chaetothyriales</taxon>
        <taxon>Herpotrichiellaceae</taxon>
        <taxon>Exophiala</taxon>
    </lineage>
</organism>
<dbReference type="InterPro" id="IPR036864">
    <property type="entry name" value="Zn2-C6_fun-type_DNA-bd_sf"/>
</dbReference>
<evidence type="ECO:0000256" key="5">
    <source>
        <dbReference type="ARBA" id="ARBA00023242"/>
    </source>
</evidence>
<keyword evidence="3" id="KW-0238">DNA-binding</keyword>
<evidence type="ECO:0000256" key="3">
    <source>
        <dbReference type="ARBA" id="ARBA00023125"/>
    </source>
</evidence>
<dbReference type="SMART" id="SM00066">
    <property type="entry name" value="GAL4"/>
    <property type="match status" value="1"/>
</dbReference>
<evidence type="ECO:0000313" key="8">
    <source>
        <dbReference type="EMBL" id="KIW43047.1"/>
    </source>
</evidence>
<dbReference type="EMBL" id="KN847335">
    <property type="protein sequence ID" value="KIW43047.1"/>
    <property type="molecule type" value="Genomic_DNA"/>
</dbReference>
<keyword evidence="4" id="KW-0804">Transcription</keyword>
<proteinExistence type="predicted"/>
<keyword evidence="1" id="KW-0479">Metal-binding</keyword>
<feature type="compositionally biased region" description="Polar residues" evidence="6">
    <location>
        <begin position="99"/>
        <end position="120"/>
    </location>
</feature>
<dbReference type="GeneID" id="27356269"/>
<dbReference type="Proteomes" id="UP000053342">
    <property type="component" value="Unassembled WGS sequence"/>
</dbReference>
<name>A0A0D2C033_9EURO</name>
<dbReference type="GO" id="GO:0000981">
    <property type="term" value="F:DNA-binding transcription factor activity, RNA polymerase II-specific"/>
    <property type="evidence" value="ECO:0007669"/>
    <property type="project" value="InterPro"/>
</dbReference>
<sequence length="729" mass="81391">MPRPPIPPELRQRAVKACGPCKSAKRRCDALLPCGTCEKRGIAHACFYPRFDRPRIKLNQIASGRVNKTSSSTNSHVDQLQSHDVADQASCSAEEPSRLASNAPSSTAPEDVSPRSSQTAVSPRVPIIIRSRMLVDSRGEREFVGDAVALSFNQYLRELLAQHLSSSTWSENRADAHLPRTDLLDRMPVSPAEDVREKQNFIQSYLAASNGILDVYNQEELAVMMAMTNNAEETIPDESMAALYIAIAIGAQCRASCKLDLQYAKKYFYLGQKAAFQSMVEDPDIAITRCFVLMAFYMLGACRRNAAFMYIGIAAKSAYALGLHVPEHYSNTTSAEQHLRSRFWKSLRTIDIITNTSMGRLTASPPMSVEPEAFEISTKETLSHRELCLDATYRFTSMMDQIFHDILEAKSIDVNTGEKYLEKLNTLSATLPHGLRKFSATPASTLSGEEPLIGNIHVSCSYYWAVMLVTRPFLMYRLTCSQSTTTWSSPPDISRVDPSVSKLARICVWAGVHVAQNCHRLLKPGSLIHNLCILKSWIFSTSLVLGFSMLIPDDSSFDVSDAFTQSREVLHMLTKASPQAERYYDVMNSFAEAIYRHRQNRAIERRKTHQNLLMDILSLDSDEASDQQQVLHLAPGNTSSLRRGELPGPGANMPSQLQSGDDVPHDFFPGREDNGYRAPMEAPLSYSASTYHMQPPSDTTLAENWNTAWWDDFAMEVSQTLPFDCGFEL</sequence>
<dbReference type="Pfam" id="PF04082">
    <property type="entry name" value="Fungal_trans"/>
    <property type="match status" value="1"/>
</dbReference>
<evidence type="ECO:0000256" key="2">
    <source>
        <dbReference type="ARBA" id="ARBA00023015"/>
    </source>
</evidence>
<dbReference type="InterPro" id="IPR051127">
    <property type="entry name" value="Fungal_SecMet_Regulators"/>
</dbReference>
<dbReference type="PANTHER" id="PTHR47424:SF9">
    <property type="entry name" value="TAH-2"/>
    <property type="match status" value="1"/>
</dbReference>
<dbReference type="RefSeq" id="XP_016263263.1">
    <property type="nucleotide sequence ID" value="XM_016405057.1"/>
</dbReference>
<dbReference type="GO" id="GO:0005634">
    <property type="term" value="C:nucleus"/>
    <property type="evidence" value="ECO:0007669"/>
    <property type="project" value="TreeGrafter"/>
</dbReference>
<dbReference type="GO" id="GO:0000978">
    <property type="term" value="F:RNA polymerase II cis-regulatory region sequence-specific DNA binding"/>
    <property type="evidence" value="ECO:0007669"/>
    <property type="project" value="TreeGrafter"/>
</dbReference>
<dbReference type="GO" id="GO:0000435">
    <property type="term" value="P:positive regulation of transcription from RNA polymerase II promoter by galactose"/>
    <property type="evidence" value="ECO:0007669"/>
    <property type="project" value="TreeGrafter"/>
</dbReference>
<dbReference type="CDD" id="cd12148">
    <property type="entry name" value="fungal_TF_MHR"/>
    <property type="match status" value="1"/>
</dbReference>
<reference evidence="8 9" key="1">
    <citation type="submission" date="2015-01" db="EMBL/GenBank/DDBJ databases">
        <title>The Genome Sequence of Exophiala oligosperma CBS72588.</title>
        <authorList>
            <consortium name="The Broad Institute Genomics Platform"/>
            <person name="Cuomo C."/>
            <person name="de Hoog S."/>
            <person name="Gorbushina A."/>
            <person name="Stielow B."/>
            <person name="Teixiera M."/>
            <person name="Abouelleil A."/>
            <person name="Chapman S.B."/>
            <person name="Priest M."/>
            <person name="Young S.K."/>
            <person name="Wortman J."/>
            <person name="Nusbaum C."/>
            <person name="Birren B."/>
        </authorList>
    </citation>
    <scope>NUCLEOTIDE SEQUENCE [LARGE SCALE GENOMIC DNA]</scope>
    <source>
        <strain evidence="8 9">CBS 72588</strain>
    </source>
</reference>
<feature type="domain" description="Zn(2)-C6 fungal-type" evidence="7">
    <location>
        <begin position="17"/>
        <end position="48"/>
    </location>
</feature>
<dbReference type="STRING" id="215243.A0A0D2C033"/>
<dbReference type="PROSITE" id="PS50048">
    <property type="entry name" value="ZN2_CY6_FUNGAL_2"/>
    <property type="match status" value="1"/>
</dbReference>
<evidence type="ECO:0000259" key="7">
    <source>
        <dbReference type="PROSITE" id="PS50048"/>
    </source>
</evidence>
<feature type="region of interest" description="Disordered" evidence="6">
    <location>
        <begin position="84"/>
        <end position="120"/>
    </location>
</feature>
<dbReference type="PANTHER" id="PTHR47424">
    <property type="entry name" value="REGULATORY PROTEIN GAL4"/>
    <property type="match status" value="1"/>
</dbReference>
<dbReference type="InterPro" id="IPR001138">
    <property type="entry name" value="Zn2Cys6_DnaBD"/>
</dbReference>
<evidence type="ECO:0000313" key="9">
    <source>
        <dbReference type="Proteomes" id="UP000053342"/>
    </source>
</evidence>
<dbReference type="InterPro" id="IPR007219">
    <property type="entry name" value="XnlR_reg_dom"/>
</dbReference>
<dbReference type="Pfam" id="PF00172">
    <property type="entry name" value="Zn_clus"/>
    <property type="match status" value="1"/>
</dbReference>
<keyword evidence="5" id="KW-0539">Nucleus</keyword>
<dbReference type="SUPFAM" id="SSF57701">
    <property type="entry name" value="Zn2/Cys6 DNA-binding domain"/>
    <property type="match status" value="1"/>
</dbReference>
<evidence type="ECO:0000256" key="6">
    <source>
        <dbReference type="SAM" id="MobiDB-lite"/>
    </source>
</evidence>
<evidence type="ECO:0000256" key="4">
    <source>
        <dbReference type="ARBA" id="ARBA00023163"/>
    </source>
</evidence>
<dbReference type="AlphaFoldDB" id="A0A0D2C033"/>
<gene>
    <name evidence="8" type="ORF">PV06_04195</name>
</gene>
<evidence type="ECO:0000256" key="1">
    <source>
        <dbReference type="ARBA" id="ARBA00022723"/>
    </source>
</evidence>
<dbReference type="GO" id="GO:0006351">
    <property type="term" value="P:DNA-templated transcription"/>
    <property type="evidence" value="ECO:0007669"/>
    <property type="project" value="InterPro"/>
</dbReference>
<dbReference type="PROSITE" id="PS00463">
    <property type="entry name" value="ZN2_CY6_FUNGAL_1"/>
    <property type="match status" value="1"/>
</dbReference>
<dbReference type="CDD" id="cd00067">
    <property type="entry name" value="GAL4"/>
    <property type="match status" value="1"/>
</dbReference>
<dbReference type="SMART" id="SM00906">
    <property type="entry name" value="Fungal_trans"/>
    <property type="match status" value="1"/>
</dbReference>
<dbReference type="Gene3D" id="4.10.240.10">
    <property type="entry name" value="Zn(2)-C6 fungal-type DNA-binding domain"/>
    <property type="match status" value="1"/>
</dbReference>
<dbReference type="GO" id="GO:0008270">
    <property type="term" value="F:zinc ion binding"/>
    <property type="evidence" value="ECO:0007669"/>
    <property type="project" value="InterPro"/>
</dbReference>
<dbReference type="VEuPathDB" id="FungiDB:PV06_04195"/>
<dbReference type="OrthoDB" id="47007at2759"/>
<dbReference type="HOGENOM" id="CLU_010170_3_1_1"/>
<keyword evidence="9" id="KW-1185">Reference proteome</keyword>
<protein>
    <recommendedName>
        <fullName evidence="7">Zn(2)-C6 fungal-type domain-containing protein</fullName>
    </recommendedName>
</protein>